<protein>
    <recommendedName>
        <fullName evidence="6">C4-type zinc ribbon domain-containing protein</fullName>
    </recommendedName>
</protein>
<feature type="domain" description="C4-type zinc ribbon" evidence="2">
    <location>
        <begin position="203"/>
        <end position="237"/>
    </location>
</feature>
<evidence type="ECO:0000313" key="4">
    <source>
        <dbReference type="EMBL" id="MCP2331953.1"/>
    </source>
</evidence>
<dbReference type="Proteomes" id="UP000791080">
    <property type="component" value="Unassembled WGS sequence"/>
</dbReference>
<accession>A0ABT1JHM5</accession>
<keyword evidence="5" id="KW-1185">Reference proteome</keyword>
<evidence type="ECO:0000259" key="2">
    <source>
        <dbReference type="Pfam" id="PF02591"/>
    </source>
</evidence>
<dbReference type="InterPro" id="IPR056003">
    <property type="entry name" value="CT398_CC_hairpin"/>
</dbReference>
<evidence type="ECO:0000256" key="1">
    <source>
        <dbReference type="SAM" id="Coils"/>
    </source>
</evidence>
<proteinExistence type="predicted"/>
<feature type="domain" description="CT398-like coiled coil hairpin" evidence="3">
    <location>
        <begin position="14"/>
        <end position="193"/>
    </location>
</feature>
<dbReference type="SUPFAM" id="SSF57997">
    <property type="entry name" value="Tropomyosin"/>
    <property type="match status" value="1"/>
</dbReference>
<sequence length="245" mass="26932">MKAAPAVQRTLLDLAEIDIELNRVAHRRGSLPELTEITGIEAEAATSRDAVTAAATVLADLRRDADRLEKEVDQVRARGKRDEDLLKGGNVSARQVADLEHELESVRRRQALLEDELLELMERIEAAETQVSVAEGELAEVRQRLGDAERRRDEALADLGTVETRRTEAREAVVGSVPEGLLALYERLRAQKGTGAALLRARRCGACRLELDRTALSELRKAAPDDVVRCEECGVILVRTGESGL</sequence>
<feature type="coiled-coil region" evidence="1">
    <location>
        <begin position="51"/>
        <end position="158"/>
    </location>
</feature>
<reference evidence="4 5" key="2">
    <citation type="submission" date="2022-06" db="EMBL/GenBank/DDBJ databases">
        <title>Genomic Encyclopedia of Type Strains, Phase I: the one thousand microbial genomes (KMG-I) project.</title>
        <authorList>
            <person name="Kyrpides N."/>
        </authorList>
    </citation>
    <scope>NUCLEOTIDE SEQUENCE [LARGE SCALE GENOMIC DNA]</scope>
    <source>
        <strain evidence="4 5">DSM 43889</strain>
    </source>
</reference>
<name>A0ABT1JHM5_ACTCY</name>
<evidence type="ECO:0008006" key="6">
    <source>
        <dbReference type="Google" id="ProtNLM"/>
    </source>
</evidence>
<dbReference type="PANTHER" id="PTHR39082">
    <property type="entry name" value="PHOSPHOLIPASE C-BETA-2-RELATED"/>
    <property type="match status" value="1"/>
</dbReference>
<dbReference type="Pfam" id="PF24481">
    <property type="entry name" value="CT398_CC"/>
    <property type="match status" value="1"/>
</dbReference>
<dbReference type="EMBL" id="AUBJ02000001">
    <property type="protein sequence ID" value="MCP2331953.1"/>
    <property type="molecule type" value="Genomic_DNA"/>
</dbReference>
<comment type="caution">
    <text evidence="4">The sequence shown here is derived from an EMBL/GenBank/DDBJ whole genome shotgun (WGS) entry which is preliminary data.</text>
</comment>
<dbReference type="InterPro" id="IPR003743">
    <property type="entry name" value="Zf-RING_7"/>
</dbReference>
<evidence type="ECO:0000313" key="5">
    <source>
        <dbReference type="Proteomes" id="UP000791080"/>
    </source>
</evidence>
<organism evidence="4 5">
    <name type="scientific">Actinoalloteichus caeruleus DSM 43889</name>
    <dbReference type="NCBI Taxonomy" id="1120930"/>
    <lineage>
        <taxon>Bacteria</taxon>
        <taxon>Bacillati</taxon>
        <taxon>Actinomycetota</taxon>
        <taxon>Actinomycetes</taxon>
        <taxon>Pseudonocardiales</taxon>
        <taxon>Pseudonocardiaceae</taxon>
        <taxon>Actinoalloteichus</taxon>
        <taxon>Actinoalloteichus cyanogriseus</taxon>
    </lineage>
</organism>
<dbReference type="PANTHER" id="PTHR39082:SF1">
    <property type="entry name" value="SCAVENGER RECEPTOR CLASS A MEMBER 3"/>
    <property type="match status" value="1"/>
</dbReference>
<dbReference type="InterPro" id="IPR052376">
    <property type="entry name" value="Oxidative_Scav/Glycosyltrans"/>
</dbReference>
<keyword evidence="1" id="KW-0175">Coiled coil</keyword>
<reference evidence="4 5" key="1">
    <citation type="submission" date="2013-07" db="EMBL/GenBank/DDBJ databases">
        <authorList>
            <consortium name="DOE Joint Genome Institute"/>
            <person name="Reeve W."/>
            <person name="Huntemann M."/>
            <person name="Han J."/>
            <person name="Chen A."/>
            <person name="Kyrpides N."/>
            <person name="Mavromatis K."/>
            <person name="Markowitz V."/>
            <person name="Palaniappan K."/>
            <person name="Ivanova N."/>
            <person name="Schaumberg A."/>
            <person name="Pati A."/>
            <person name="Liolios K."/>
            <person name="Nordberg H.P."/>
            <person name="Cantor M.N."/>
            <person name="Hua S.X."/>
            <person name="Woyke T."/>
        </authorList>
    </citation>
    <scope>NUCLEOTIDE SEQUENCE [LARGE SCALE GENOMIC DNA]</scope>
    <source>
        <strain evidence="4 5">DSM 43889</strain>
    </source>
</reference>
<dbReference type="Pfam" id="PF02591">
    <property type="entry name" value="Zn_ribbon_9"/>
    <property type="match status" value="1"/>
</dbReference>
<gene>
    <name evidence="4" type="ORF">G443_002223</name>
</gene>
<evidence type="ECO:0000259" key="3">
    <source>
        <dbReference type="Pfam" id="PF24481"/>
    </source>
</evidence>
<dbReference type="RefSeq" id="WP_026417052.1">
    <property type="nucleotide sequence ID" value="NZ_AUBJ02000001.1"/>
</dbReference>
<dbReference type="Gene3D" id="1.10.287.1490">
    <property type="match status" value="1"/>
</dbReference>